<evidence type="ECO:0000313" key="6">
    <source>
        <dbReference type="Proteomes" id="UP000013750"/>
    </source>
</evidence>
<dbReference type="SUPFAM" id="SSF55729">
    <property type="entry name" value="Acyl-CoA N-acyltransferases (Nat)"/>
    <property type="match status" value="1"/>
</dbReference>
<proteinExistence type="predicted"/>
<comment type="caution">
    <text evidence="4">The sequence shown here is derived from an EMBL/GenBank/DDBJ whole genome shotgun (WGS) entry which is preliminary data.</text>
</comment>
<reference evidence="5 7" key="2">
    <citation type="submission" date="2013-03" db="EMBL/GenBank/DDBJ databases">
        <title>The Genome Sequence of Enterococcus gilvus ATCC BAA-350 (PacBio/Illumina hybrid assembly).</title>
        <authorList>
            <consortium name="The Broad Institute Genomics Platform"/>
            <consortium name="The Broad Institute Genome Sequencing Center for Infectious Disease"/>
            <person name="Earl A."/>
            <person name="Russ C."/>
            <person name="Gilmore M."/>
            <person name="Surin D."/>
            <person name="Walker B."/>
            <person name="Young S."/>
            <person name="Zeng Q."/>
            <person name="Gargeya S."/>
            <person name="Fitzgerald M."/>
            <person name="Haas B."/>
            <person name="Abouelleil A."/>
            <person name="Allen A.W."/>
            <person name="Alvarado L."/>
            <person name="Arachchi H.M."/>
            <person name="Berlin A.M."/>
            <person name="Chapman S.B."/>
            <person name="Gainer-Dewar J."/>
            <person name="Goldberg J."/>
            <person name="Griggs A."/>
            <person name="Gujja S."/>
            <person name="Hansen M."/>
            <person name="Howarth C."/>
            <person name="Imamovic A."/>
            <person name="Ireland A."/>
            <person name="Larimer J."/>
            <person name="McCowan C."/>
            <person name="Murphy C."/>
            <person name="Pearson M."/>
            <person name="Poon T.W."/>
            <person name="Priest M."/>
            <person name="Roberts A."/>
            <person name="Saif S."/>
            <person name="Shea T."/>
            <person name="Sisk P."/>
            <person name="Sykes S."/>
            <person name="Wortman J."/>
            <person name="Nusbaum C."/>
            <person name="Birren B."/>
        </authorList>
    </citation>
    <scope>NUCLEOTIDE SEQUENCE [LARGE SCALE GENOMIC DNA]</scope>
    <source>
        <strain evidence="5 7">ATCC BAA-350</strain>
    </source>
</reference>
<dbReference type="AlphaFoldDB" id="R2XUE5"/>
<organism evidence="4 6">
    <name type="scientific">Enterococcus gilvus ATCC BAA-350</name>
    <dbReference type="NCBI Taxonomy" id="1158614"/>
    <lineage>
        <taxon>Bacteria</taxon>
        <taxon>Bacillati</taxon>
        <taxon>Bacillota</taxon>
        <taxon>Bacilli</taxon>
        <taxon>Lactobacillales</taxon>
        <taxon>Enterococcaceae</taxon>
        <taxon>Enterococcus</taxon>
    </lineage>
</organism>
<dbReference type="Proteomes" id="UP000014160">
    <property type="component" value="Unassembled WGS sequence"/>
</dbReference>
<dbReference type="HOGENOM" id="CLU_013985_21_3_9"/>
<dbReference type="eggNOG" id="COG1247">
    <property type="taxonomic scope" value="Bacteria"/>
</dbReference>
<dbReference type="Pfam" id="PF00583">
    <property type="entry name" value="Acetyltransf_1"/>
    <property type="match status" value="1"/>
</dbReference>
<dbReference type="PATRIC" id="fig|1158614.3.peg.646"/>
<keyword evidence="2" id="KW-0012">Acyltransferase</keyword>
<evidence type="ECO:0000313" key="4">
    <source>
        <dbReference type="EMBL" id="EOI58554.1"/>
    </source>
</evidence>
<dbReference type="Gene3D" id="3.40.630.30">
    <property type="match status" value="1"/>
</dbReference>
<dbReference type="EMBL" id="ASWH01000002">
    <property type="protein sequence ID" value="EOW79594.1"/>
    <property type="molecule type" value="Genomic_DNA"/>
</dbReference>
<evidence type="ECO:0000256" key="2">
    <source>
        <dbReference type="ARBA" id="ARBA00023315"/>
    </source>
</evidence>
<dbReference type="GO" id="GO:0016747">
    <property type="term" value="F:acyltransferase activity, transferring groups other than amino-acyl groups"/>
    <property type="evidence" value="ECO:0007669"/>
    <property type="project" value="InterPro"/>
</dbReference>
<accession>R2XUE5</accession>
<dbReference type="PANTHER" id="PTHR43877">
    <property type="entry name" value="AMINOALKYLPHOSPHONATE N-ACETYLTRANSFERASE-RELATED-RELATED"/>
    <property type="match status" value="1"/>
</dbReference>
<name>R2XUE5_9ENTE</name>
<evidence type="ECO:0000313" key="5">
    <source>
        <dbReference type="EMBL" id="EOW79594.1"/>
    </source>
</evidence>
<evidence type="ECO:0000256" key="1">
    <source>
        <dbReference type="ARBA" id="ARBA00022679"/>
    </source>
</evidence>
<dbReference type="Proteomes" id="UP000013750">
    <property type="component" value="Unassembled WGS sequence"/>
</dbReference>
<dbReference type="RefSeq" id="WP_010779076.1">
    <property type="nucleotide sequence ID" value="NZ_ASWH01000002.1"/>
</dbReference>
<keyword evidence="1" id="KW-0808">Transferase</keyword>
<evidence type="ECO:0000313" key="7">
    <source>
        <dbReference type="Proteomes" id="UP000014160"/>
    </source>
</evidence>
<protein>
    <recommendedName>
        <fullName evidence="3">N-acetyltransferase domain-containing protein</fullName>
    </recommendedName>
</protein>
<dbReference type="InterPro" id="IPR000182">
    <property type="entry name" value="GNAT_dom"/>
</dbReference>
<reference evidence="4 6" key="1">
    <citation type="submission" date="2013-02" db="EMBL/GenBank/DDBJ databases">
        <title>The Genome Sequence of Enterococcus gilvus ATCC BAA-350.</title>
        <authorList>
            <consortium name="The Broad Institute Genome Sequencing Platform"/>
            <consortium name="The Broad Institute Genome Sequencing Center for Infectious Disease"/>
            <person name="Earl A.M."/>
            <person name="Gilmore M.S."/>
            <person name="Lebreton F."/>
            <person name="Walker B."/>
            <person name="Young S.K."/>
            <person name="Zeng Q."/>
            <person name="Gargeya S."/>
            <person name="Fitzgerald M."/>
            <person name="Haas B."/>
            <person name="Abouelleil A."/>
            <person name="Alvarado L."/>
            <person name="Arachchi H.M."/>
            <person name="Berlin A.M."/>
            <person name="Chapman S.B."/>
            <person name="Dewar J."/>
            <person name="Goldberg J."/>
            <person name="Griggs A."/>
            <person name="Gujja S."/>
            <person name="Hansen M."/>
            <person name="Howarth C."/>
            <person name="Imamovic A."/>
            <person name="Larimer J."/>
            <person name="McCowan C."/>
            <person name="Murphy C."/>
            <person name="Neiman D."/>
            <person name="Pearson M."/>
            <person name="Priest M."/>
            <person name="Roberts A."/>
            <person name="Saif S."/>
            <person name="Shea T."/>
            <person name="Sisk P."/>
            <person name="Sykes S."/>
            <person name="Wortman J."/>
            <person name="Nusbaum C."/>
            <person name="Birren B."/>
        </authorList>
    </citation>
    <scope>NUCLEOTIDE SEQUENCE [LARGE SCALE GENOMIC DNA]</scope>
    <source>
        <strain evidence="4 6">ATCC BAA-350</strain>
    </source>
</reference>
<gene>
    <name evidence="5" type="ORF">I592_03734</name>
    <name evidence="4" type="ORF">UKC_00627</name>
</gene>
<keyword evidence="7" id="KW-1185">Reference proteome</keyword>
<feature type="domain" description="N-acetyltransferase" evidence="3">
    <location>
        <begin position="2"/>
        <end position="139"/>
    </location>
</feature>
<dbReference type="PANTHER" id="PTHR43877:SF2">
    <property type="entry name" value="AMINOALKYLPHOSPHONATE N-ACETYLTRANSFERASE-RELATED"/>
    <property type="match status" value="1"/>
</dbReference>
<evidence type="ECO:0000259" key="3">
    <source>
        <dbReference type="PROSITE" id="PS51186"/>
    </source>
</evidence>
<dbReference type="PROSITE" id="PS51186">
    <property type="entry name" value="GNAT"/>
    <property type="match status" value="1"/>
</dbReference>
<dbReference type="InterPro" id="IPR016181">
    <property type="entry name" value="Acyl_CoA_acyltransferase"/>
</dbReference>
<dbReference type="InterPro" id="IPR050832">
    <property type="entry name" value="Bact_Acetyltransf"/>
</dbReference>
<sequence length="139" mass="16457">MIHIREMKETDKPSLRQLYLDSRRVAFYWSDPESMHLADFDHDTKEEHVFIAALDQRIIGFISLYLPDNFIHCLFIDPRFKGQGTGHLLLEKAKQSLHLPMTLKCLSRNTPALAFYEKEGWEKINEVAVQDPYWNMIYK</sequence>
<dbReference type="EMBL" id="AJDQ01000003">
    <property type="protein sequence ID" value="EOI58554.1"/>
    <property type="molecule type" value="Genomic_DNA"/>
</dbReference>
<dbReference type="OrthoDB" id="9788755at2"/>
<dbReference type="CDD" id="cd04301">
    <property type="entry name" value="NAT_SF"/>
    <property type="match status" value="1"/>
</dbReference>